<name>A0A7C4EKS8_9BACT</name>
<organism evidence="1">
    <name type="scientific">Thermodesulfovibrio aggregans</name>
    <dbReference type="NCBI Taxonomy" id="86166"/>
    <lineage>
        <taxon>Bacteria</taxon>
        <taxon>Pseudomonadati</taxon>
        <taxon>Nitrospirota</taxon>
        <taxon>Thermodesulfovibrionia</taxon>
        <taxon>Thermodesulfovibrionales</taxon>
        <taxon>Thermodesulfovibrionaceae</taxon>
        <taxon>Thermodesulfovibrio</taxon>
    </lineage>
</organism>
<comment type="caution">
    <text evidence="1">The sequence shown here is derived from an EMBL/GenBank/DDBJ whole genome shotgun (WGS) entry which is preliminary data.</text>
</comment>
<sequence>MKGSLSDKVKDYIAKNPGVTEEQVRQRFKTRACYQAIYYAKKTGAIKEIGGGLYYEGKYFQIDKAWKAMRYLRRFTASDIAKMAGCTRHVASAYFTVLSRAGYIKKVGVVKTDRGRRVVYSVIKDCEKPVLTTGGKNACS</sequence>
<reference evidence="1" key="1">
    <citation type="journal article" date="2020" name="mSystems">
        <title>Genome- and Community-Level Interaction Insights into Carbon Utilization and Element Cycling Functions of Hydrothermarchaeota in Hydrothermal Sediment.</title>
        <authorList>
            <person name="Zhou Z."/>
            <person name="Liu Y."/>
            <person name="Xu W."/>
            <person name="Pan J."/>
            <person name="Luo Z.H."/>
            <person name="Li M."/>
        </authorList>
    </citation>
    <scope>NUCLEOTIDE SEQUENCE [LARGE SCALE GENOMIC DNA]</scope>
    <source>
        <strain evidence="1">SpSt-788</strain>
    </source>
</reference>
<accession>A0A7C4EKS8</accession>
<proteinExistence type="predicted"/>
<gene>
    <name evidence="1" type="ORF">ENV75_05060</name>
</gene>
<protein>
    <submittedName>
        <fullName evidence="1">Uncharacterized protein</fullName>
    </submittedName>
</protein>
<dbReference type="AlphaFoldDB" id="A0A7C4EKS8"/>
<dbReference type="SUPFAM" id="SSF46785">
    <property type="entry name" value="Winged helix' DNA-binding domain"/>
    <property type="match status" value="1"/>
</dbReference>
<evidence type="ECO:0000313" key="1">
    <source>
        <dbReference type="EMBL" id="HGG99799.1"/>
    </source>
</evidence>
<dbReference type="EMBL" id="DTHO01000055">
    <property type="protein sequence ID" value="HGG99799.1"/>
    <property type="molecule type" value="Genomic_DNA"/>
</dbReference>
<dbReference type="InterPro" id="IPR036390">
    <property type="entry name" value="WH_DNA-bd_sf"/>
</dbReference>